<name>A0ABV1VUD8_9ACTN</name>
<dbReference type="RefSeq" id="WP_208640664.1">
    <property type="nucleotide sequence ID" value="NZ_MUBM01000102.1"/>
</dbReference>
<proteinExistence type="predicted"/>
<comment type="caution">
    <text evidence="1">The sequence shown here is derived from an EMBL/GenBank/DDBJ whole genome shotgun (WGS) entry which is preliminary data.</text>
</comment>
<evidence type="ECO:0000313" key="1">
    <source>
        <dbReference type="EMBL" id="MER6975554.1"/>
    </source>
</evidence>
<dbReference type="Proteomes" id="UP001458415">
    <property type="component" value="Unassembled WGS sequence"/>
</dbReference>
<dbReference type="EMBL" id="JBEPCU010000002">
    <property type="protein sequence ID" value="MER6975554.1"/>
    <property type="molecule type" value="Genomic_DNA"/>
</dbReference>
<protein>
    <submittedName>
        <fullName evidence="1">Uncharacterized protein</fullName>
    </submittedName>
</protein>
<accession>A0ABV1VUD8</accession>
<reference evidence="1 2" key="1">
    <citation type="submission" date="2024-06" db="EMBL/GenBank/DDBJ databases">
        <title>The Natural Products Discovery Center: Release of the First 8490 Sequenced Strains for Exploring Actinobacteria Biosynthetic Diversity.</title>
        <authorList>
            <person name="Kalkreuter E."/>
            <person name="Kautsar S.A."/>
            <person name="Yang D."/>
            <person name="Bader C.D."/>
            <person name="Teijaro C.N."/>
            <person name="Fluegel L."/>
            <person name="Davis C.M."/>
            <person name="Simpson J.R."/>
            <person name="Lauterbach L."/>
            <person name="Steele A.D."/>
            <person name="Gui C."/>
            <person name="Meng S."/>
            <person name="Li G."/>
            <person name="Viehrig K."/>
            <person name="Ye F."/>
            <person name="Su P."/>
            <person name="Kiefer A.F."/>
            <person name="Nichols A."/>
            <person name="Cepeda A.J."/>
            <person name="Yan W."/>
            <person name="Fan B."/>
            <person name="Jiang Y."/>
            <person name="Adhikari A."/>
            <person name="Zheng C.-J."/>
            <person name="Schuster L."/>
            <person name="Cowan T.M."/>
            <person name="Smanski M.J."/>
            <person name="Chevrette M.G."/>
            <person name="De Carvalho L.P.S."/>
            <person name="Shen B."/>
        </authorList>
    </citation>
    <scope>NUCLEOTIDE SEQUENCE [LARGE SCALE GENOMIC DNA]</scope>
    <source>
        <strain evidence="1 2">NPDC000634</strain>
    </source>
</reference>
<sequence>MLGTESAARCLQERPPVHEYGDVPVAEQTAGTAPARILEFLGSDG</sequence>
<gene>
    <name evidence="1" type="ORF">ABT317_00340</name>
</gene>
<evidence type="ECO:0000313" key="2">
    <source>
        <dbReference type="Proteomes" id="UP001458415"/>
    </source>
</evidence>
<keyword evidence="2" id="KW-1185">Reference proteome</keyword>
<organism evidence="1 2">
    <name type="scientific">Streptomyces carpinensis</name>
    <dbReference type="NCBI Taxonomy" id="66369"/>
    <lineage>
        <taxon>Bacteria</taxon>
        <taxon>Bacillati</taxon>
        <taxon>Actinomycetota</taxon>
        <taxon>Actinomycetes</taxon>
        <taxon>Kitasatosporales</taxon>
        <taxon>Streptomycetaceae</taxon>
        <taxon>Streptomyces</taxon>
    </lineage>
</organism>